<organism evidence="2 3">
    <name type="scientific">Abeliophyllum distichum</name>
    <dbReference type="NCBI Taxonomy" id="126358"/>
    <lineage>
        <taxon>Eukaryota</taxon>
        <taxon>Viridiplantae</taxon>
        <taxon>Streptophyta</taxon>
        <taxon>Embryophyta</taxon>
        <taxon>Tracheophyta</taxon>
        <taxon>Spermatophyta</taxon>
        <taxon>Magnoliopsida</taxon>
        <taxon>eudicotyledons</taxon>
        <taxon>Gunneridae</taxon>
        <taxon>Pentapetalae</taxon>
        <taxon>asterids</taxon>
        <taxon>lamiids</taxon>
        <taxon>Lamiales</taxon>
        <taxon>Oleaceae</taxon>
        <taxon>Forsythieae</taxon>
        <taxon>Abeliophyllum</taxon>
    </lineage>
</organism>
<name>A0ABD1STS9_9LAMI</name>
<proteinExistence type="predicted"/>
<feature type="compositionally biased region" description="Acidic residues" evidence="1">
    <location>
        <begin position="106"/>
        <end position="119"/>
    </location>
</feature>
<dbReference type="InterPro" id="IPR008004">
    <property type="entry name" value="OCTOPUS-like"/>
</dbReference>
<dbReference type="Pfam" id="PF05340">
    <property type="entry name" value="DUF740"/>
    <property type="match status" value="1"/>
</dbReference>
<protein>
    <submittedName>
        <fullName evidence="2">Uncharacterized protein</fullName>
    </submittedName>
</protein>
<comment type="caution">
    <text evidence="2">The sequence shown here is derived from an EMBL/GenBank/DDBJ whole genome shotgun (WGS) entry which is preliminary data.</text>
</comment>
<keyword evidence="3" id="KW-1185">Reference proteome</keyword>
<accession>A0ABD1STS9</accession>
<gene>
    <name evidence="2" type="ORF">Adt_19743</name>
</gene>
<evidence type="ECO:0000313" key="3">
    <source>
        <dbReference type="Proteomes" id="UP001604336"/>
    </source>
</evidence>
<reference evidence="3" key="1">
    <citation type="submission" date="2024-07" db="EMBL/GenBank/DDBJ databases">
        <title>Two chromosome-level genome assemblies of Korean endemic species Abeliophyllum distichum and Forsythia ovata (Oleaceae).</title>
        <authorList>
            <person name="Jang H."/>
        </authorList>
    </citation>
    <scope>NUCLEOTIDE SEQUENCE [LARGE SCALE GENOMIC DNA]</scope>
</reference>
<dbReference type="Proteomes" id="UP001604336">
    <property type="component" value="Unassembled WGS sequence"/>
</dbReference>
<dbReference type="AlphaFoldDB" id="A0ABD1STS9"/>
<feature type="region of interest" description="Disordered" evidence="1">
    <location>
        <begin position="106"/>
        <end position="133"/>
    </location>
</feature>
<evidence type="ECO:0000313" key="2">
    <source>
        <dbReference type="EMBL" id="KAL2504122.1"/>
    </source>
</evidence>
<dbReference type="EMBL" id="JBFOLK010000006">
    <property type="protein sequence ID" value="KAL2504122.1"/>
    <property type="molecule type" value="Genomic_DNA"/>
</dbReference>
<evidence type="ECO:0000256" key="1">
    <source>
        <dbReference type="SAM" id="MobiDB-lite"/>
    </source>
</evidence>
<sequence>MNPTAADPTTPPLPLLQQLQPPCSSFNVESYSYRPKGFGLFSGAFEPPQRKSCDVRIWKTLGSVFTLKDENKAANKTSTSTQNPQYGLTNKQCESCVVNKSVFVEPESEDDFDNPENIDDTTHTFRDDNDDNKDEITSVQDFILEKYWTGP</sequence>